<dbReference type="Proteomes" id="UP000228930">
    <property type="component" value="Unassembled WGS sequence"/>
</dbReference>
<keyword evidence="1" id="KW-0732">Signal</keyword>
<accession>A0A2M6UJG6</accession>
<keyword evidence="3" id="KW-1185">Reference proteome</keyword>
<reference evidence="2 3" key="1">
    <citation type="submission" date="2015-06" db="EMBL/GenBank/DDBJ databases">
        <title>Comparative genome analysis of nirS-carrying Bradyrhizobium sp. strains.</title>
        <authorList>
            <person name="Ishii S."/>
            <person name="Jang J."/>
            <person name="Nishizawa T."/>
            <person name="Senoo K."/>
        </authorList>
    </citation>
    <scope>NUCLEOTIDE SEQUENCE [LARGE SCALE GENOMIC DNA]</scope>
    <source>
        <strain evidence="2 3">TSA1</strain>
    </source>
</reference>
<gene>
    <name evidence="2" type="ORF">TSA1_30880</name>
</gene>
<evidence type="ECO:0000256" key="1">
    <source>
        <dbReference type="SAM" id="SignalP"/>
    </source>
</evidence>
<proteinExistence type="predicted"/>
<protein>
    <submittedName>
        <fullName evidence="2">Uncharacterized protein</fullName>
    </submittedName>
</protein>
<organism evidence="2 3">
    <name type="scientific">Bradyrhizobium nitroreducens</name>
    <dbReference type="NCBI Taxonomy" id="709803"/>
    <lineage>
        <taxon>Bacteria</taxon>
        <taxon>Pseudomonadati</taxon>
        <taxon>Pseudomonadota</taxon>
        <taxon>Alphaproteobacteria</taxon>
        <taxon>Hyphomicrobiales</taxon>
        <taxon>Nitrobacteraceae</taxon>
        <taxon>Bradyrhizobium</taxon>
    </lineage>
</organism>
<feature type="chain" id="PRO_5014701775" evidence="1">
    <location>
        <begin position="26"/>
        <end position="94"/>
    </location>
</feature>
<feature type="signal peptide" evidence="1">
    <location>
        <begin position="1"/>
        <end position="25"/>
    </location>
</feature>
<dbReference type="RefSeq" id="WP_100179786.1">
    <property type="nucleotide sequence ID" value="NZ_LFJC01000003.1"/>
</dbReference>
<evidence type="ECO:0000313" key="2">
    <source>
        <dbReference type="EMBL" id="PIT04665.1"/>
    </source>
</evidence>
<dbReference type="AlphaFoldDB" id="A0A2M6UJG6"/>
<name>A0A2M6UJG6_9BRAD</name>
<comment type="caution">
    <text evidence="2">The sequence shown here is derived from an EMBL/GenBank/DDBJ whole genome shotgun (WGS) entry which is preliminary data.</text>
</comment>
<evidence type="ECO:0000313" key="3">
    <source>
        <dbReference type="Proteomes" id="UP000228930"/>
    </source>
</evidence>
<dbReference type="EMBL" id="LFJC01000003">
    <property type="protein sequence ID" value="PIT04665.1"/>
    <property type="molecule type" value="Genomic_DNA"/>
</dbReference>
<sequence>MPKLSKTLIATAAFAVIATSAFSEAAWDFKAGMAYFYGGPGKMSAMAMAPAEKNHEAMMKNAKKVPDNTVFFMSNGSLYSTSGRLDPTGNFYVN</sequence>